<evidence type="ECO:0000256" key="5">
    <source>
        <dbReference type="ARBA" id="ARBA00023242"/>
    </source>
</evidence>
<evidence type="ECO:0000256" key="4">
    <source>
        <dbReference type="ARBA" id="ARBA00023163"/>
    </source>
</evidence>
<keyword evidence="4" id="KW-0804">Transcription</keyword>
<dbReference type="GO" id="GO:0005634">
    <property type="term" value="C:nucleus"/>
    <property type="evidence" value="ECO:0007669"/>
    <property type="project" value="UniProtKB-SubCell"/>
</dbReference>
<gene>
    <name evidence="7" type="ORF">Acr_01g0007700</name>
</gene>
<dbReference type="Gene3D" id="3.30.890.10">
    <property type="entry name" value="Methyl-cpg-binding Protein 2, Chain A"/>
    <property type="match status" value="1"/>
</dbReference>
<feature type="compositionally biased region" description="Basic and acidic residues" evidence="6">
    <location>
        <begin position="248"/>
        <end position="263"/>
    </location>
</feature>
<name>A0A7J0E371_9ERIC</name>
<keyword evidence="8" id="KW-1185">Reference proteome</keyword>
<dbReference type="AlphaFoldDB" id="A0A7J0E371"/>
<keyword evidence="3" id="KW-0238">DNA-binding</keyword>
<dbReference type="Proteomes" id="UP000585474">
    <property type="component" value="Unassembled WGS sequence"/>
</dbReference>
<reference evidence="7 8" key="1">
    <citation type="submission" date="2019-07" db="EMBL/GenBank/DDBJ databases">
        <title>De Novo Assembly of kiwifruit Actinidia rufa.</title>
        <authorList>
            <person name="Sugita-Konishi S."/>
            <person name="Sato K."/>
            <person name="Mori E."/>
            <person name="Abe Y."/>
            <person name="Kisaki G."/>
            <person name="Hamano K."/>
            <person name="Suezawa K."/>
            <person name="Otani M."/>
            <person name="Fukuda T."/>
            <person name="Manabe T."/>
            <person name="Gomi K."/>
            <person name="Tabuchi M."/>
            <person name="Akimitsu K."/>
            <person name="Kataoka I."/>
        </authorList>
    </citation>
    <scope>NUCLEOTIDE SEQUENCE [LARGE SCALE GENOMIC DNA]</scope>
    <source>
        <strain evidence="8">cv. Fuchu</strain>
    </source>
</reference>
<dbReference type="EMBL" id="BJWL01000001">
    <property type="protein sequence ID" value="GFY80961.1"/>
    <property type="molecule type" value="Genomic_DNA"/>
</dbReference>
<organism evidence="7 8">
    <name type="scientific">Actinidia rufa</name>
    <dbReference type="NCBI Taxonomy" id="165716"/>
    <lineage>
        <taxon>Eukaryota</taxon>
        <taxon>Viridiplantae</taxon>
        <taxon>Streptophyta</taxon>
        <taxon>Embryophyta</taxon>
        <taxon>Tracheophyta</taxon>
        <taxon>Spermatophyta</taxon>
        <taxon>Magnoliopsida</taxon>
        <taxon>eudicotyledons</taxon>
        <taxon>Gunneridae</taxon>
        <taxon>Pentapetalae</taxon>
        <taxon>asterids</taxon>
        <taxon>Ericales</taxon>
        <taxon>Actinidiaceae</taxon>
        <taxon>Actinidia</taxon>
    </lineage>
</organism>
<feature type="region of interest" description="Disordered" evidence="6">
    <location>
        <begin position="239"/>
        <end position="263"/>
    </location>
</feature>
<comment type="subcellular location">
    <subcellularLocation>
        <location evidence="1">Nucleus</location>
    </subcellularLocation>
</comment>
<evidence type="ECO:0000313" key="7">
    <source>
        <dbReference type="EMBL" id="GFY80961.1"/>
    </source>
</evidence>
<evidence type="ECO:0000256" key="1">
    <source>
        <dbReference type="ARBA" id="ARBA00004123"/>
    </source>
</evidence>
<evidence type="ECO:0000256" key="2">
    <source>
        <dbReference type="ARBA" id="ARBA00023015"/>
    </source>
</evidence>
<accession>A0A7J0E371</accession>
<evidence type="ECO:0000256" key="6">
    <source>
        <dbReference type="SAM" id="MobiDB-lite"/>
    </source>
</evidence>
<evidence type="ECO:0000313" key="8">
    <source>
        <dbReference type="Proteomes" id="UP000585474"/>
    </source>
</evidence>
<keyword evidence="5" id="KW-0539">Nucleus</keyword>
<dbReference type="OrthoDB" id="1688281at2759"/>
<protein>
    <submittedName>
        <fullName evidence="7">Uncharacterized protein</fullName>
    </submittedName>
</protein>
<dbReference type="GO" id="GO:0003677">
    <property type="term" value="F:DNA binding"/>
    <property type="evidence" value="ECO:0007669"/>
    <property type="project" value="UniProtKB-KW"/>
</dbReference>
<comment type="caution">
    <text evidence="7">The sequence shown here is derived from an EMBL/GenBank/DDBJ whole genome shotgun (WGS) entry which is preliminary data.</text>
</comment>
<proteinExistence type="predicted"/>
<keyword evidence="2" id="KW-0805">Transcription regulation</keyword>
<dbReference type="SUPFAM" id="SSF54171">
    <property type="entry name" value="DNA-binding domain"/>
    <property type="match status" value="1"/>
</dbReference>
<evidence type="ECO:0000256" key="3">
    <source>
        <dbReference type="ARBA" id="ARBA00023125"/>
    </source>
</evidence>
<sequence>MASSHSKNLIGEEIVYSIPDLNLRIQNDEALYPQMEQSPPVVITLEKKPDNIDHVSDEHKPSLKLPTKWFTELFTMVEAQDMQGASGKILCSKLINFKLPEDCVDCILQLDEEVKATHGGDCLSLLERLEGWIIEKIRRDNTGKYDNYFYHIKSGGRFRSFIEVATFIIHCTFPKRRTTTKDVNIISEKKRQETEKFLEEAWRNLSNDQHPTRTTNDINIISEKKRQFEKMLEEAWKNLSNNQQQHTSVEDVLTREPRVGEHS</sequence>
<dbReference type="InterPro" id="IPR016177">
    <property type="entry name" value="DNA-bd_dom_sf"/>
</dbReference>